<protein>
    <recommendedName>
        <fullName evidence="1">QsdR TetR regulatory C-terminal domain-containing protein</fullName>
    </recommendedName>
</protein>
<accession>A0A6J4TDA5</accession>
<dbReference type="Pfam" id="PF18598">
    <property type="entry name" value="TetR_C_36"/>
    <property type="match status" value="1"/>
</dbReference>
<sequence length="209" mass="23530">MSPLVSESPATSRRATRLQRALAHEDRPQQPSALDAFVLARRKFLAAERIDMSGLASELGVNRVTLYRWVGSREQLLVEVIWSLGARTLEQIGTSVRARGSERVVQVVVRFLDAVISNAGMKRWLAEEGEAAMRLLTRFDTGFQPRLIEAIHELLATEHEAGEIDLPVDLRELAYVIVRLIESYTYLDLITGEAPEAKRAEPVLRMLLR</sequence>
<dbReference type="InterPro" id="IPR036271">
    <property type="entry name" value="Tet_transcr_reg_TetR-rel_C_sf"/>
</dbReference>
<feature type="domain" description="QsdR TetR regulatory C-terminal" evidence="1">
    <location>
        <begin position="99"/>
        <end position="209"/>
    </location>
</feature>
<name>A0A6J4TDA5_9ACTN</name>
<dbReference type="SUPFAM" id="SSF46689">
    <property type="entry name" value="Homeodomain-like"/>
    <property type="match status" value="1"/>
</dbReference>
<dbReference type="AlphaFoldDB" id="A0A6J4TDA5"/>
<dbReference type="Gene3D" id="1.10.357.10">
    <property type="entry name" value="Tetracycline Repressor, domain 2"/>
    <property type="match status" value="1"/>
</dbReference>
<dbReference type="InterPro" id="IPR009057">
    <property type="entry name" value="Homeodomain-like_sf"/>
</dbReference>
<dbReference type="EMBL" id="CADCVU010000207">
    <property type="protein sequence ID" value="CAA9519289.1"/>
    <property type="molecule type" value="Genomic_DNA"/>
</dbReference>
<evidence type="ECO:0000313" key="2">
    <source>
        <dbReference type="EMBL" id="CAA9519289.1"/>
    </source>
</evidence>
<dbReference type="InterPro" id="IPR041485">
    <property type="entry name" value="TetR_C_36"/>
</dbReference>
<gene>
    <name evidence="2" type="ORF">AVDCRST_MAG45-2396</name>
</gene>
<reference evidence="2" key="1">
    <citation type="submission" date="2020-02" db="EMBL/GenBank/DDBJ databases">
        <authorList>
            <person name="Meier V. D."/>
        </authorList>
    </citation>
    <scope>NUCLEOTIDE SEQUENCE</scope>
    <source>
        <strain evidence="2">AVDCRST_MAG45</strain>
    </source>
</reference>
<proteinExistence type="predicted"/>
<organism evidence="2">
    <name type="scientific">uncultured Solirubrobacterales bacterium</name>
    <dbReference type="NCBI Taxonomy" id="768556"/>
    <lineage>
        <taxon>Bacteria</taxon>
        <taxon>Bacillati</taxon>
        <taxon>Actinomycetota</taxon>
        <taxon>Thermoleophilia</taxon>
        <taxon>Solirubrobacterales</taxon>
        <taxon>environmental samples</taxon>
    </lineage>
</organism>
<dbReference type="SUPFAM" id="SSF48498">
    <property type="entry name" value="Tetracyclin repressor-like, C-terminal domain"/>
    <property type="match status" value="1"/>
</dbReference>
<evidence type="ECO:0000259" key="1">
    <source>
        <dbReference type="Pfam" id="PF18598"/>
    </source>
</evidence>